<dbReference type="Pfam" id="PF02021">
    <property type="entry name" value="UPF0102"/>
    <property type="match status" value="1"/>
</dbReference>
<dbReference type="Gene3D" id="3.40.1350.10">
    <property type="match status" value="1"/>
</dbReference>
<name>A0ABQ3XWP0_9ACTN</name>
<organism evidence="3 4">
    <name type="scientific">Paractinoplanes deccanensis</name>
    <dbReference type="NCBI Taxonomy" id="113561"/>
    <lineage>
        <taxon>Bacteria</taxon>
        <taxon>Bacillati</taxon>
        <taxon>Actinomycetota</taxon>
        <taxon>Actinomycetes</taxon>
        <taxon>Micromonosporales</taxon>
        <taxon>Micromonosporaceae</taxon>
        <taxon>Paractinoplanes</taxon>
    </lineage>
</organism>
<dbReference type="EMBL" id="BOMI01000010">
    <property type="protein sequence ID" value="GID72075.1"/>
    <property type="molecule type" value="Genomic_DNA"/>
</dbReference>
<protein>
    <recommendedName>
        <fullName evidence="2">UPF0102 protein Ade02nite_07160</fullName>
    </recommendedName>
</protein>
<dbReference type="Proteomes" id="UP000609879">
    <property type="component" value="Unassembled WGS sequence"/>
</dbReference>
<dbReference type="CDD" id="cd20736">
    <property type="entry name" value="PoNe_Nuclease"/>
    <property type="match status" value="1"/>
</dbReference>
<dbReference type="PANTHER" id="PTHR34039">
    <property type="entry name" value="UPF0102 PROTEIN YRAN"/>
    <property type="match status" value="1"/>
</dbReference>
<dbReference type="PANTHER" id="PTHR34039:SF1">
    <property type="entry name" value="UPF0102 PROTEIN YRAN"/>
    <property type="match status" value="1"/>
</dbReference>
<comment type="similarity">
    <text evidence="1 2">Belongs to the UPF0102 family.</text>
</comment>
<evidence type="ECO:0000256" key="1">
    <source>
        <dbReference type="ARBA" id="ARBA00006738"/>
    </source>
</evidence>
<dbReference type="InterPro" id="IPR003509">
    <property type="entry name" value="UPF0102_YraN-like"/>
</dbReference>
<dbReference type="RefSeq" id="WP_203760049.1">
    <property type="nucleotide sequence ID" value="NZ_BAAABO010000004.1"/>
</dbReference>
<dbReference type="HAMAP" id="MF_00048">
    <property type="entry name" value="UPF0102"/>
    <property type="match status" value="1"/>
</dbReference>
<dbReference type="NCBIfam" id="TIGR00252">
    <property type="entry name" value="YraN family protein"/>
    <property type="match status" value="1"/>
</dbReference>
<proteinExistence type="inferred from homology"/>
<evidence type="ECO:0000256" key="2">
    <source>
        <dbReference type="HAMAP-Rule" id="MF_00048"/>
    </source>
</evidence>
<dbReference type="SUPFAM" id="SSF52980">
    <property type="entry name" value="Restriction endonuclease-like"/>
    <property type="match status" value="1"/>
</dbReference>
<evidence type="ECO:0000313" key="4">
    <source>
        <dbReference type="Proteomes" id="UP000609879"/>
    </source>
</evidence>
<evidence type="ECO:0000313" key="3">
    <source>
        <dbReference type="EMBL" id="GID72075.1"/>
    </source>
</evidence>
<accession>A0ABQ3XWP0</accession>
<keyword evidence="4" id="KW-1185">Reference proteome</keyword>
<dbReference type="InterPro" id="IPR011856">
    <property type="entry name" value="tRNA_endonuc-like_dom_sf"/>
</dbReference>
<dbReference type="NCBIfam" id="NF009150">
    <property type="entry name" value="PRK12497.1-3"/>
    <property type="match status" value="1"/>
</dbReference>
<gene>
    <name evidence="3" type="primary">yraN</name>
    <name evidence="3" type="ORF">Ade02nite_07160</name>
</gene>
<dbReference type="NCBIfam" id="NF009154">
    <property type="entry name" value="PRK12497.3-3"/>
    <property type="match status" value="1"/>
</dbReference>
<reference evidence="3 4" key="1">
    <citation type="submission" date="2021-01" db="EMBL/GenBank/DDBJ databases">
        <title>Whole genome shotgun sequence of Actinoplanes deccanensis NBRC 13994.</title>
        <authorList>
            <person name="Komaki H."/>
            <person name="Tamura T."/>
        </authorList>
    </citation>
    <scope>NUCLEOTIDE SEQUENCE [LARGE SCALE GENOMIC DNA]</scope>
    <source>
        <strain evidence="3 4">NBRC 13994</strain>
    </source>
</reference>
<comment type="caution">
    <text evidence="3">The sequence shown here is derived from an EMBL/GenBank/DDBJ whole genome shotgun (WGS) entry which is preliminary data.</text>
</comment>
<dbReference type="InterPro" id="IPR011335">
    <property type="entry name" value="Restrct_endonuc-II-like"/>
</dbReference>
<sequence length="119" mass="13507">MTTQRRALGSYGERVAAQHLQDLGLELLTRNWRCADGELDLVLRDGDDIVICEVKTRRSGRFGSPAEAITPHKRRKLRHLAARWLDEARVGAREVRFDVIEVLPQPRGATQVVHIRAAF</sequence>